<dbReference type="InterPro" id="IPR028082">
    <property type="entry name" value="Peripla_BP_I"/>
</dbReference>
<reference evidence="2 3" key="1">
    <citation type="submission" date="2020-08" db="EMBL/GenBank/DDBJ databases">
        <title>Genomic Encyclopedia of Type Strains, Phase III (KMG-III): the genomes of soil and plant-associated and newly described type strains.</title>
        <authorList>
            <person name="Whitman W."/>
        </authorList>
    </citation>
    <scope>NUCLEOTIDE SEQUENCE [LARGE SCALE GENOMIC DNA]</scope>
    <source>
        <strain evidence="2 3">CECT 8640</strain>
    </source>
</reference>
<dbReference type="Pfam" id="PF00532">
    <property type="entry name" value="Peripla_BP_1"/>
    <property type="match status" value="1"/>
</dbReference>
<proteinExistence type="predicted"/>
<dbReference type="Proteomes" id="UP000547510">
    <property type="component" value="Unassembled WGS sequence"/>
</dbReference>
<protein>
    <submittedName>
        <fullName evidence="2">DNA-binding LacI/PurR family transcriptional regulator</fullName>
    </submittedName>
</protein>
<gene>
    <name evidence="2" type="ORF">FHS29_005855</name>
</gene>
<dbReference type="AlphaFoldDB" id="A0A841CTF0"/>
<keyword evidence="2" id="KW-0238">DNA-binding</keyword>
<comment type="caution">
    <text evidence="2">The sequence shown here is derived from an EMBL/GenBank/DDBJ whole genome shotgun (WGS) entry which is preliminary data.</text>
</comment>
<evidence type="ECO:0000313" key="3">
    <source>
        <dbReference type="Proteomes" id="UP000547510"/>
    </source>
</evidence>
<evidence type="ECO:0000313" key="2">
    <source>
        <dbReference type="EMBL" id="MBB5959235.1"/>
    </source>
</evidence>
<evidence type="ECO:0000259" key="1">
    <source>
        <dbReference type="Pfam" id="PF00532"/>
    </source>
</evidence>
<organism evidence="2 3">
    <name type="scientific">Saccharothrix tamanrassetensis</name>
    <dbReference type="NCBI Taxonomy" id="1051531"/>
    <lineage>
        <taxon>Bacteria</taxon>
        <taxon>Bacillati</taxon>
        <taxon>Actinomycetota</taxon>
        <taxon>Actinomycetes</taxon>
        <taxon>Pseudonocardiales</taxon>
        <taxon>Pseudonocardiaceae</taxon>
        <taxon>Saccharothrix</taxon>
    </lineage>
</organism>
<dbReference type="EMBL" id="JACHJN010000010">
    <property type="protein sequence ID" value="MBB5959235.1"/>
    <property type="molecule type" value="Genomic_DNA"/>
</dbReference>
<dbReference type="InterPro" id="IPR001761">
    <property type="entry name" value="Peripla_BP/Lac1_sug-bd_dom"/>
</dbReference>
<dbReference type="SUPFAM" id="SSF53822">
    <property type="entry name" value="Periplasmic binding protein-like I"/>
    <property type="match status" value="1"/>
</dbReference>
<dbReference type="Gene3D" id="3.40.50.2300">
    <property type="match status" value="1"/>
</dbReference>
<keyword evidence="3" id="KW-1185">Reference proteome</keyword>
<dbReference type="GO" id="GO:0003677">
    <property type="term" value="F:DNA binding"/>
    <property type="evidence" value="ECO:0007669"/>
    <property type="project" value="UniProtKB-KW"/>
</dbReference>
<accession>A0A841CTF0</accession>
<sequence>MSRAKLGVDTVVPANRAGARAPARALAGLGHERFAVLAGPPDLLAARDRPAGFKAGLADAGVALPDANVVHGGFTRDGGHASVADLLAAETGPPACSS</sequence>
<feature type="domain" description="Periplasmic binding protein/LacI sugar binding" evidence="1">
    <location>
        <begin position="7"/>
        <end position="88"/>
    </location>
</feature>
<name>A0A841CTF0_9PSEU</name>